<dbReference type="EMBL" id="JBBNAG010000009">
    <property type="protein sequence ID" value="KAK9105040.1"/>
    <property type="molecule type" value="Genomic_DNA"/>
</dbReference>
<organism evidence="1 2">
    <name type="scientific">Stephania cephalantha</name>
    <dbReference type="NCBI Taxonomy" id="152367"/>
    <lineage>
        <taxon>Eukaryota</taxon>
        <taxon>Viridiplantae</taxon>
        <taxon>Streptophyta</taxon>
        <taxon>Embryophyta</taxon>
        <taxon>Tracheophyta</taxon>
        <taxon>Spermatophyta</taxon>
        <taxon>Magnoliopsida</taxon>
        <taxon>Ranunculales</taxon>
        <taxon>Menispermaceae</taxon>
        <taxon>Menispermoideae</taxon>
        <taxon>Cissampelideae</taxon>
        <taxon>Stephania</taxon>
    </lineage>
</organism>
<protein>
    <submittedName>
        <fullName evidence="1">Uncharacterized protein</fullName>
    </submittedName>
</protein>
<reference evidence="1 2" key="1">
    <citation type="submission" date="2024-01" db="EMBL/GenBank/DDBJ databases">
        <title>Genome assemblies of Stephania.</title>
        <authorList>
            <person name="Yang L."/>
        </authorList>
    </citation>
    <scope>NUCLEOTIDE SEQUENCE [LARGE SCALE GENOMIC DNA]</scope>
    <source>
        <strain evidence="1">JXDWG</strain>
        <tissue evidence="1">Leaf</tissue>
    </source>
</reference>
<evidence type="ECO:0000313" key="1">
    <source>
        <dbReference type="EMBL" id="KAK9105040.1"/>
    </source>
</evidence>
<comment type="caution">
    <text evidence="1">The sequence shown here is derived from an EMBL/GenBank/DDBJ whole genome shotgun (WGS) entry which is preliminary data.</text>
</comment>
<proteinExistence type="predicted"/>
<keyword evidence="2" id="KW-1185">Reference proteome</keyword>
<name>A0AAP0F499_9MAGN</name>
<gene>
    <name evidence="1" type="ORF">Scep_021884</name>
</gene>
<sequence length="79" mass="9438">MEMKSRGELVTDLSCVQKLGLGYIDINNSTIFEAQMGTPAGSKMSLQRWWRKWRRGWRRIFNHTVRSIVDYRICWCCYC</sequence>
<evidence type="ECO:0000313" key="2">
    <source>
        <dbReference type="Proteomes" id="UP001419268"/>
    </source>
</evidence>
<accession>A0AAP0F499</accession>
<dbReference type="Proteomes" id="UP001419268">
    <property type="component" value="Unassembled WGS sequence"/>
</dbReference>
<dbReference type="AlphaFoldDB" id="A0AAP0F499"/>